<accession>A0AAV4CRS0</accession>
<evidence type="ECO:0000313" key="2">
    <source>
        <dbReference type="Proteomes" id="UP000735302"/>
    </source>
</evidence>
<dbReference type="Proteomes" id="UP000735302">
    <property type="component" value="Unassembled WGS sequence"/>
</dbReference>
<reference evidence="1 2" key="1">
    <citation type="journal article" date="2021" name="Elife">
        <title>Chloroplast acquisition without the gene transfer in kleptoplastic sea slugs, Plakobranchus ocellatus.</title>
        <authorList>
            <person name="Maeda T."/>
            <person name="Takahashi S."/>
            <person name="Yoshida T."/>
            <person name="Shimamura S."/>
            <person name="Takaki Y."/>
            <person name="Nagai Y."/>
            <person name="Toyoda A."/>
            <person name="Suzuki Y."/>
            <person name="Arimoto A."/>
            <person name="Ishii H."/>
            <person name="Satoh N."/>
            <person name="Nishiyama T."/>
            <person name="Hasebe M."/>
            <person name="Maruyama T."/>
            <person name="Minagawa J."/>
            <person name="Obokata J."/>
            <person name="Shigenobu S."/>
        </authorList>
    </citation>
    <scope>NUCLEOTIDE SEQUENCE [LARGE SCALE GENOMIC DNA]</scope>
</reference>
<organism evidence="1 2">
    <name type="scientific">Plakobranchus ocellatus</name>
    <dbReference type="NCBI Taxonomy" id="259542"/>
    <lineage>
        <taxon>Eukaryota</taxon>
        <taxon>Metazoa</taxon>
        <taxon>Spiralia</taxon>
        <taxon>Lophotrochozoa</taxon>
        <taxon>Mollusca</taxon>
        <taxon>Gastropoda</taxon>
        <taxon>Heterobranchia</taxon>
        <taxon>Euthyneura</taxon>
        <taxon>Panpulmonata</taxon>
        <taxon>Sacoglossa</taxon>
        <taxon>Placobranchoidea</taxon>
        <taxon>Plakobranchidae</taxon>
        <taxon>Plakobranchus</taxon>
    </lineage>
</organism>
<comment type="caution">
    <text evidence="1">The sequence shown here is derived from an EMBL/GenBank/DDBJ whole genome shotgun (WGS) entry which is preliminary data.</text>
</comment>
<gene>
    <name evidence="1" type="ORF">PoB_006103000</name>
</gene>
<evidence type="ECO:0000313" key="1">
    <source>
        <dbReference type="EMBL" id="GFO34525.1"/>
    </source>
</evidence>
<dbReference type="EMBL" id="BLXT01006904">
    <property type="protein sequence ID" value="GFO34525.1"/>
    <property type="molecule type" value="Genomic_DNA"/>
</dbReference>
<proteinExistence type="predicted"/>
<protein>
    <submittedName>
        <fullName evidence="1">Uncharacterized protein</fullName>
    </submittedName>
</protein>
<sequence length="145" mass="16498">MFCVCDKQLKWHLLPLCELGTFYKLSDSSVYNQPNCGTKVMATLTLLVNFDLDNKRLACLSYNKTYIEGFDITDISELFNVSVPENEKAPELQFSVKVVLWITAALIIFVLAQQGADYICSRIEEEGKHHVQRYRHSPTTSCLLG</sequence>
<name>A0AAV4CRS0_9GAST</name>
<keyword evidence="2" id="KW-1185">Reference proteome</keyword>
<dbReference type="AlphaFoldDB" id="A0AAV4CRS0"/>